<sequence>MKRLWVLLLICLLPMQVFAAVLTYAASVSSTDFITVEPASSQQAAWADPVRMLNTAALSISAQDDAVAPVDAALIGDSIAADLGNVDENSGHADSGEDFSTHAGIGDEPVLMQAWPVIPESTRLAPMLGNDAISQPPFLPPAARPPRA</sequence>
<dbReference type="EMBL" id="JAQQFM010000004">
    <property type="protein sequence ID" value="MFL9924371.1"/>
    <property type="molecule type" value="Genomic_DNA"/>
</dbReference>
<comment type="caution">
    <text evidence="2">The sequence shown here is derived from an EMBL/GenBank/DDBJ whole genome shotgun (WGS) entry which is preliminary data.</text>
</comment>
<reference evidence="2 3" key="1">
    <citation type="journal article" date="2024" name="Chem. Sci.">
        <title>Discovery of megapolipeptins by genome mining of a Burkholderiales bacteria collection.</title>
        <authorList>
            <person name="Paulo B.S."/>
            <person name="Recchia M.J.J."/>
            <person name="Lee S."/>
            <person name="Fergusson C.H."/>
            <person name="Romanowski S.B."/>
            <person name="Hernandez A."/>
            <person name="Krull N."/>
            <person name="Liu D.Y."/>
            <person name="Cavanagh H."/>
            <person name="Bos A."/>
            <person name="Gray C.A."/>
            <person name="Murphy B.T."/>
            <person name="Linington R.G."/>
            <person name="Eustaquio A.S."/>
        </authorList>
    </citation>
    <scope>NUCLEOTIDE SEQUENCE [LARGE SCALE GENOMIC DNA]</scope>
    <source>
        <strain evidence="2 3">RL21-008-BIB-A</strain>
    </source>
</reference>
<accession>A0ABW9A6A0</accession>
<evidence type="ECO:0000313" key="2">
    <source>
        <dbReference type="EMBL" id="MFL9924371.1"/>
    </source>
</evidence>
<evidence type="ECO:0000256" key="1">
    <source>
        <dbReference type="SAM" id="SignalP"/>
    </source>
</evidence>
<feature type="chain" id="PRO_5046953495" description="Secreted protein" evidence="1">
    <location>
        <begin position="20"/>
        <end position="148"/>
    </location>
</feature>
<keyword evidence="3" id="KW-1185">Reference proteome</keyword>
<evidence type="ECO:0008006" key="4">
    <source>
        <dbReference type="Google" id="ProtNLM"/>
    </source>
</evidence>
<organism evidence="2 3">
    <name type="scientific">Herbaspirillum lusitanum</name>
    <dbReference type="NCBI Taxonomy" id="213312"/>
    <lineage>
        <taxon>Bacteria</taxon>
        <taxon>Pseudomonadati</taxon>
        <taxon>Pseudomonadota</taxon>
        <taxon>Betaproteobacteria</taxon>
        <taxon>Burkholderiales</taxon>
        <taxon>Oxalobacteraceae</taxon>
        <taxon>Herbaspirillum</taxon>
    </lineage>
</organism>
<gene>
    <name evidence="2" type="ORF">PQR62_08850</name>
</gene>
<dbReference type="Proteomes" id="UP001629246">
    <property type="component" value="Unassembled WGS sequence"/>
</dbReference>
<name>A0ABW9A6A0_9BURK</name>
<keyword evidence="1" id="KW-0732">Signal</keyword>
<evidence type="ECO:0000313" key="3">
    <source>
        <dbReference type="Proteomes" id="UP001629246"/>
    </source>
</evidence>
<protein>
    <recommendedName>
        <fullName evidence="4">Secreted protein</fullName>
    </recommendedName>
</protein>
<proteinExistence type="predicted"/>
<dbReference type="RefSeq" id="WP_408156971.1">
    <property type="nucleotide sequence ID" value="NZ_JAQQFM010000004.1"/>
</dbReference>
<feature type="signal peptide" evidence="1">
    <location>
        <begin position="1"/>
        <end position="19"/>
    </location>
</feature>